<feature type="compositionally biased region" description="Basic and acidic residues" evidence="4">
    <location>
        <begin position="836"/>
        <end position="846"/>
    </location>
</feature>
<dbReference type="GeneID" id="100832357"/>
<dbReference type="GO" id="GO:0006355">
    <property type="term" value="P:regulation of DNA-templated transcription"/>
    <property type="evidence" value="ECO:0007669"/>
    <property type="project" value="InterPro"/>
</dbReference>
<evidence type="ECO:0000256" key="2">
    <source>
        <dbReference type="ARBA" id="ARBA00006809"/>
    </source>
</evidence>
<dbReference type="KEGG" id="bdi:100832357"/>
<dbReference type="SUPFAM" id="SSF48371">
    <property type="entry name" value="ARM repeat"/>
    <property type="match status" value="1"/>
</dbReference>
<evidence type="ECO:0000256" key="3">
    <source>
        <dbReference type="ARBA" id="ARBA00023242"/>
    </source>
</evidence>
<feature type="compositionally biased region" description="Basic and acidic residues" evidence="4">
    <location>
        <begin position="969"/>
        <end position="983"/>
    </location>
</feature>
<feature type="compositionally biased region" description="Basic and acidic residues" evidence="4">
    <location>
        <begin position="48"/>
        <end position="73"/>
    </location>
</feature>
<reference evidence="6" key="3">
    <citation type="submission" date="2018-08" db="UniProtKB">
        <authorList>
            <consortium name="EnsemblPlants"/>
        </authorList>
    </citation>
    <scope>IDENTIFICATION</scope>
    <source>
        <strain evidence="6">cv. Bd21</strain>
    </source>
</reference>
<reference evidence="5 6" key="1">
    <citation type="journal article" date="2010" name="Nature">
        <title>Genome sequencing and analysis of the model grass Brachypodium distachyon.</title>
        <authorList>
            <consortium name="International Brachypodium Initiative"/>
        </authorList>
    </citation>
    <scope>NUCLEOTIDE SEQUENCE [LARGE SCALE GENOMIC DNA]</scope>
    <source>
        <strain evidence="5 6">Bd21</strain>
    </source>
</reference>
<feature type="region of interest" description="Disordered" evidence="4">
    <location>
        <begin position="577"/>
        <end position="600"/>
    </location>
</feature>
<dbReference type="eggNOG" id="KOG1926">
    <property type="taxonomic scope" value="Eukaryota"/>
</dbReference>
<dbReference type="HOGENOM" id="CLU_003261_0_0_1"/>
<sequence>MAGKKRAPTALADLEAAAAAASDSSQDEAPAKTKGMGGEVPAKKKKKLAMELRKQRKVLDKERHRQAAEKSDAAPKPPAQEQPAAAEEAAAAAPLAAAAAVVPVPAPPAPVVAGPGLHMNVFRDLASPEASLREAAAEALVAELREVQRAYEKAAREEEKQAGDRDGPSQMEAEKEDGLDNCAPAVRYAIRRLIRGISSSREYARQGFALGLAVVLESIQAISVEAVMKLIPNLLEYSASMKGPEAKDNLLGRLFAFGSLARSGRVSGQWTHDKCSPIVKDFISEVVQLGNKKRYLTEPAVALILDFTRKLPDQAVLSEAVKSPAVQDWFNKAAGVGDPDALFLALKFQERTNVQRNIFGKLLPYPFSPDKFFTEEHLLSVAACFKESAFCLPRIHSLWHVITDMLTRDEASQNESNISSSKKHKKNKKNSSSEDSKKNLRSFCEVIIESSLLLSSHDRKHLAFNIILDLLPRLSPSSIQIVLSSKVVLGLMDILSNASSWLYNAGQHFLKELVSSVRNDNDRCVAVIVNLQKYSGGRFDSLTKTKTVKELIAKFHNGQDCLCLVQNLMALFVDEGSVDDEPSDQSQTTDENSEGGSMEDKDLVGQSNADLLKSWVVNTIPFVLKNLKLTSKGSSLTDSEMAKCIEEKFQVQTEILKFFAVQGLFSASLGTEVTSFELQEKFKWPKAAISTSLRNECIGQLQLLLEDAQKDEALHVVNEVKSNDLGFYFMHFINTVCNIPSVSLFRTLSSNDDDAFKKTLATESALFHEERKIGPGLDSTKMHVIRYLLIQLLLQVLLHPDEYWEAAIDVIICCNKTFPSIAQGDNSTGLESLEVGSKESDEHGSEESNEDVPLEFMDVLVQTFLSVLPHASGPVCFTIEQVFRVFCDEVTETGLLDMLRVVKIDLKGSRRQTDSDDDEDDTLVGIEDDDETVMEDVDAGDADDATDEIDEEMEDEESEDDSADEVVQDDLKKTAHHEAKYGDAAESSKGGEDSDDSDGMDDDAMFRIDPYIARIFQERNNLPGSGTQQSQLMRFKLRVLTLLEIYLQRNPGKNLVLEVYTFLMQAFVNSHSADGSEQFKQRIGGILQKRIFKAKECPKGSDLELVSLERLLEKALKLASRSRYKAVASAAQNATFWILKIINSKSCSKEELATVFDKFQFMLNDYFNNKKSRLKIGFVKEIVRRNPWVGRELFGFALQKAGSTKAEYRRVQTLELVDCILKSWVSEDVASASKVLKKHLPLLCELIQEILTKMPENKSRRQEVRRFCTRALQTVVKLNLRERFQKKLSSEAYSLCQAQLGAAFAPFQQQ</sequence>
<comment type="similarity">
    <text evidence="2">Belongs to the MYBBP1A family.</text>
</comment>
<evidence type="ECO:0000256" key="1">
    <source>
        <dbReference type="ARBA" id="ARBA00004123"/>
    </source>
</evidence>
<dbReference type="Gramene" id="KQJ93197">
    <property type="protein sequence ID" value="KQJ93197"/>
    <property type="gene ID" value="BRADI_3g03140v3"/>
</dbReference>
<feature type="compositionally biased region" description="Low complexity" evidence="4">
    <location>
        <begin position="81"/>
        <end position="92"/>
    </location>
</feature>
<dbReference type="PANTHER" id="PTHR13213">
    <property type="entry name" value="MYB-BINDING PROTEIN 1A FAMILY MEMBER"/>
    <property type="match status" value="1"/>
</dbReference>
<dbReference type="OrthoDB" id="342531at2759"/>
<evidence type="ECO:0000256" key="4">
    <source>
        <dbReference type="SAM" id="MobiDB-lite"/>
    </source>
</evidence>
<feature type="region of interest" description="Disordered" evidence="4">
    <location>
        <begin position="909"/>
        <end position="1003"/>
    </location>
</feature>
<dbReference type="EnsemblPlants" id="KQJ93197">
    <property type="protein sequence ID" value="KQJ93197"/>
    <property type="gene ID" value="BRADI_3g03140v3"/>
</dbReference>
<dbReference type="PANTHER" id="PTHR13213:SF2">
    <property type="entry name" value="MYB-BINDING PROTEIN 1A"/>
    <property type="match status" value="1"/>
</dbReference>
<dbReference type="Pfam" id="PF04931">
    <property type="entry name" value="DNA_pol_phi"/>
    <property type="match status" value="1"/>
</dbReference>
<dbReference type="EMBL" id="CM000882">
    <property type="protein sequence ID" value="KQJ93197.1"/>
    <property type="molecule type" value="Genomic_DNA"/>
</dbReference>
<comment type="subcellular location">
    <subcellularLocation>
        <location evidence="1">Nucleus</location>
    </subcellularLocation>
</comment>
<feature type="compositionally biased region" description="Acidic residues" evidence="4">
    <location>
        <begin position="915"/>
        <end position="968"/>
    </location>
</feature>
<dbReference type="OMA" id="VWKHDDP"/>
<feature type="region of interest" description="Disordered" evidence="4">
    <location>
        <begin position="413"/>
        <end position="436"/>
    </location>
</feature>
<dbReference type="FunCoup" id="I1HWY5">
    <property type="interactions" value="1883"/>
</dbReference>
<accession>I1HWY5</accession>
<evidence type="ECO:0000313" key="7">
    <source>
        <dbReference type="Proteomes" id="UP000008810"/>
    </source>
</evidence>
<keyword evidence="3" id="KW-0539">Nucleus</keyword>
<gene>
    <name evidence="6" type="primary">LOC100832357</name>
    <name evidence="5" type="ORF">BRADI_3g03140v3</name>
</gene>
<reference evidence="5" key="2">
    <citation type="submission" date="2017-06" db="EMBL/GenBank/DDBJ databases">
        <title>WGS assembly of Brachypodium distachyon.</title>
        <authorList>
            <consortium name="The International Brachypodium Initiative"/>
            <person name="Lucas S."/>
            <person name="Harmon-Smith M."/>
            <person name="Lail K."/>
            <person name="Tice H."/>
            <person name="Grimwood J."/>
            <person name="Bruce D."/>
            <person name="Barry K."/>
            <person name="Shu S."/>
            <person name="Lindquist E."/>
            <person name="Wang M."/>
            <person name="Pitluck S."/>
            <person name="Vogel J.P."/>
            <person name="Garvin D.F."/>
            <person name="Mockler T.C."/>
            <person name="Schmutz J."/>
            <person name="Rokhsar D."/>
            <person name="Bevan M.W."/>
        </authorList>
    </citation>
    <scope>NUCLEOTIDE SEQUENCE</scope>
    <source>
        <strain evidence="5">Bd21</strain>
    </source>
</reference>
<evidence type="ECO:0000313" key="5">
    <source>
        <dbReference type="EMBL" id="KQJ93197.1"/>
    </source>
</evidence>
<organism evidence="5">
    <name type="scientific">Brachypodium distachyon</name>
    <name type="common">Purple false brome</name>
    <name type="synonym">Trachynia distachya</name>
    <dbReference type="NCBI Taxonomy" id="15368"/>
    <lineage>
        <taxon>Eukaryota</taxon>
        <taxon>Viridiplantae</taxon>
        <taxon>Streptophyta</taxon>
        <taxon>Embryophyta</taxon>
        <taxon>Tracheophyta</taxon>
        <taxon>Spermatophyta</taxon>
        <taxon>Magnoliopsida</taxon>
        <taxon>Liliopsida</taxon>
        <taxon>Poales</taxon>
        <taxon>Poaceae</taxon>
        <taxon>BOP clade</taxon>
        <taxon>Pooideae</taxon>
        <taxon>Stipodae</taxon>
        <taxon>Brachypodieae</taxon>
        <taxon>Brachypodium</taxon>
    </lineage>
</organism>
<dbReference type="InterPro" id="IPR007015">
    <property type="entry name" value="DNA_pol_V/MYBBP1A"/>
</dbReference>
<protein>
    <recommendedName>
        <fullName evidence="8">DNA polymerase V</fullName>
    </recommendedName>
</protein>
<evidence type="ECO:0000313" key="6">
    <source>
        <dbReference type="EnsemblPlants" id="KQJ93197"/>
    </source>
</evidence>
<dbReference type="InterPro" id="IPR016024">
    <property type="entry name" value="ARM-type_fold"/>
</dbReference>
<feature type="region of interest" description="Disordered" evidence="4">
    <location>
        <begin position="829"/>
        <end position="851"/>
    </location>
</feature>
<proteinExistence type="inferred from homology"/>
<dbReference type="Proteomes" id="UP000008810">
    <property type="component" value="Chromosome 3"/>
</dbReference>
<name>I1HWY5_BRADI</name>
<feature type="compositionally biased region" description="Acidic residues" evidence="4">
    <location>
        <begin position="993"/>
        <end position="1003"/>
    </location>
</feature>
<keyword evidence="7" id="KW-1185">Reference proteome</keyword>
<dbReference type="STRING" id="15368.I1HWY5"/>
<dbReference type="RefSeq" id="XP_003574200.1">
    <property type="nucleotide sequence ID" value="XM_003574152.4"/>
</dbReference>
<feature type="compositionally biased region" description="Low complexity" evidence="4">
    <location>
        <begin position="15"/>
        <end position="28"/>
    </location>
</feature>
<feature type="region of interest" description="Disordered" evidence="4">
    <location>
        <begin position="152"/>
        <end position="178"/>
    </location>
</feature>
<feature type="region of interest" description="Disordered" evidence="4">
    <location>
        <begin position="15"/>
        <end position="92"/>
    </location>
</feature>
<evidence type="ECO:0008006" key="8">
    <source>
        <dbReference type="Google" id="ProtNLM"/>
    </source>
</evidence>
<dbReference type="GO" id="GO:0005730">
    <property type="term" value="C:nucleolus"/>
    <property type="evidence" value="ECO:0000318"/>
    <property type="project" value="GO_Central"/>
</dbReference>
<dbReference type="GO" id="GO:0003677">
    <property type="term" value="F:DNA binding"/>
    <property type="evidence" value="ECO:0007669"/>
    <property type="project" value="InterPro"/>
</dbReference>